<name>A0A2N5CB13_9BURK</name>
<feature type="signal peptide" evidence="6">
    <location>
        <begin position="1"/>
        <end position="24"/>
    </location>
</feature>
<keyword evidence="4" id="KW-0472">Membrane</keyword>
<dbReference type="InterPro" id="IPR051906">
    <property type="entry name" value="TolC-like"/>
</dbReference>
<comment type="subcellular location">
    <subcellularLocation>
        <location evidence="1">Cell outer membrane</location>
    </subcellularLocation>
</comment>
<dbReference type="GO" id="GO:0015562">
    <property type="term" value="F:efflux transmembrane transporter activity"/>
    <property type="evidence" value="ECO:0007669"/>
    <property type="project" value="InterPro"/>
</dbReference>
<sequence>MSFPPCLRWTLRLASMLGMSMALAAPSHAAPALSIEEAAALATSRASDAENTRGAIESAVQMAVAAGQLPDPILKFGLNNVPADGPDKFSLSRDSMTMRSISVMQEFTRADKRRARSARFEAEAASADAQRMVGVTNVQRSAAAAWIDRWYAEQAATLLGHHSHPLSLTLEAANAAYRSGRGTRADVLAAQLELQKLRDRESENQAALDAANVNLSRWIGADASRPLGERPTLKVPPLAEQLMRARYEGVPEIAAAQRDVTLAESEVRVADESRKPDVTVELMYSQRGSAYSNMASVNVSVPLLWDRANRQDREVAARLAQAEAARAKAEIVQRNTDALVGTRLVELRRNLERLKRFDDATLPLANAQADAALTAYRANTGSLLAVAEANHRAIDTALERLALEQRTARVWVELTFLAPMPTAQTVSTNKDFQ</sequence>
<dbReference type="OrthoDB" id="9769048at2"/>
<dbReference type="EMBL" id="PJRP01000007">
    <property type="protein sequence ID" value="PLP99381.1"/>
    <property type="molecule type" value="Genomic_DNA"/>
</dbReference>
<evidence type="ECO:0000256" key="5">
    <source>
        <dbReference type="ARBA" id="ARBA00023237"/>
    </source>
</evidence>
<dbReference type="GO" id="GO:0009279">
    <property type="term" value="C:cell outer membrane"/>
    <property type="evidence" value="ECO:0007669"/>
    <property type="project" value="UniProtKB-SubCell"/>
</dbReference>
<evidence type="ECO:0000256" key="4">
    <source>
        <dbReference type="ARBA" id="ARBA00023136"/>
    </source>
</evidence>
<dbReference type="Gene3D" id="1.20.1600.10">
    <property type="entry name" value="Outer membrane efflux proteins (OEP)"/>
    <property type="match status" value="1"/>
</dbReference>
<feature type="chain" id="PRO_5014891592" description="TolC family protein" evidence="6">
    <location>
        <begin position="25"/>
        <end position="433"/>
    </location>
</feature>
<reference evidence="7 8" key="1">
    <citation type="submission" date="2017-12" db="EMBL/GenBank/DDBJ databases">
        <title>Genome sequence of the active heterotrophic nitrifier-denitrifier, Cupriavidus pauculus UM1.</title>
        <authorList>
            <person name="Putonti C."/>
            <person name="Castignetti D."/>
        </authorList>
    </citation>
    <scope>NUCLEOTIDE SEQUENCE [LARGE SCALE GENOMIC DNA]</scope>
    <source>
        <strain evidence="7 8">UM1</strain>
    </source>
</reference>
<evidence type="ECO:0000313" key="7">
    <source>
        <dbReference type="EMBL" id="PLP99381.1"/>
    </source>
</evidence>
<dbReference type="AlphaFoldDB" id="A0A2N5CB13"/>
<keyword evidence="5" id="KW-0998">Cell outer membrane</keyword>
<evidence type="ECO:0008006" key="9">
    <source>
        <dbReference type="Google" id="ProtNLM"/>
    </source>
</evidence>
<protein>
    <recommendedName>
        <fullName evidence="9">TolC family protein</fullName>
    </recommendedName>
</protein>
<evidence type="ECO:0000256" key="3">
    <source>
        <dbReference type="ARBA" id="ARBA00022692"/>
    </source>
</evidence>
<dbReference type="GO" id="GO:0015288">
    <property type="term" value="F:porin activity"/>
    <property type="evidence" value="ECO:0007669"/>
    <property type="project" value="TreeGrafter"/>
</dbReference>
<dbReference type="PANTHER" id="PTHR30026:SF20">
    <property type="entry name" value="OUTER MEMBRANE PROTEIN TOLC"/>
    <property type="match status" value="1"/>
</dbReference>
<keyword evidence="6" id="KW-0732">Signal</keyword>
<organism evidence="7 8">
    <name type="scientific">Cupriavidus pauculus</name>
    <dbReference type="NCBI Taxonomy" id="82633"/>
    <lineage>
        <taxon>Bacteria</taxon>
        <taxon>Pseudomonadati</taxon>
        <taxon>Pseudomonadota</taxon>
        <taxon>Betaproteobacteria</taxon>
        <taxon>Burkholderiales</taxon>
        <taxon>Burkholderiaceae</taxon>
        <taxon>Cupriavidus</taxon>
    </lineage>
</organism>
<evidence type="ECO:0000256" key="1">
    <source>
        <dbReference type="ARBA" id="ARBA00004442"/>
    </source>
</evidence>
<keyword evidence="3" id="KW-0812">Transmembrane</keyword>
<dbReference type="PANTHER" id="PTHR30026">
    <property type="entry name" value="OUTER MEMBRANE PROTEIN TOLC"/>
    <property type="match status" value="1"/>
</dbReference>
<comment type="caution">
    <text evidence="7">The sequence shown here is derived from an EMBL/GenBank/DDBJ whole genome shotgun (WGS) entry which is preliminary data.</text>
</comment>
<evidence type="ECO:0000256" key="2">
    <source>
        <dbReference type="ARBA" id="ARBA00022452"/>
    </source>
</evidence>
<evidence type="ECO:0000313" key="8">
    <source>
        <dbReference type="Proteomes" id="UP000234341"/>
    </source>
</evidence>
<proteinExistence type="predicted"/>
<dbReference type="GO" id="GO:1990281">
    <property type="term" value="C:efflux pump complex"/>
    <property type="evidence" value="ECO:0007669"/>
    <property type="project" value="TreeGrafter"/>
</dbReference>
<dbReference type="RefSeq" id="WP_101682526.1">
    <property type="nucleotide sequence ID" value="NZ_PJRP01000007.1"/>
</dbReference>
<evidence type="ECO:0000256" key="6">
    <source>
        <dbReference type="SAM" id="SignalP"/>
    </source>
</evidence>
<dbReference type="Proteomes" id="UP000234341">
    <property type="component" value="Unassembled WGS sequence"/>
</dbReference>
<dbReference type="SUPFAM" id="SSF56954">
    <property type="entry name" value="Outer membrane efflux proteins (OEP)"/>
    <property type="match status" value="1"/>
</dbReference>
<keyword evidence="2" id="KW-1134">Transmembrane beta strand</keyword>
<gene>
    <name evidence="7" type="ORF">CYJ10_16225</name>
</gene>
<accession>A0A2N5CB13</accession>